<evidence type="ECO:0000256" key="4">
    <source>
        <dbReference type="SAM" id="MobiDB-lite"/>
    </source>
</evidence>
<dbReference type="Gene3D" id="4.10.240.10">
    <property type="entry name" value="Zn(2)-C6 fungal-type DNA-binding domain"/>
    <property type="match status" value="1"/>
</dbReference>
<evidence type="ECO:0000256" key="2">
    <source>
        <dbReference type="ARBA" id="ARBA00023163"/>
    </source>
</evidence>
<proteinExistence type="predicted"/>
<feature type="compositionally biased region" description="Polar residues" evidence="4">
    <location>
        <begin position="573"/>
        <end position="586"/>
    </location>
</feature>
<feature type="region of interest" description="Disordered" evidence="4">
    <location>
        <begin position="962"/>
        <end position="1011"/>
    </location>
</feature>
<evidence type="ECO:0000256" key="1">
    <source>
        <dbReference type="ARBA" id="ARBA00023015"/>
    </source>
</evidence>
<dbReference type="EMBL" id="JAWCUI010000101">
    <property type="protein sequence ID" value="KAL1888062.1"/>
    <property type="molecule type" value="Genomic_DNA"/>
</dbReference>
<evidence type="ECO:0000313" key="7">
    <source>
        <dbReference type="Proteomes" id="UP001583186"/>
    </source>
</evidence>
<dbReference type="PROSITE" id="PS00463">
    <property type="entry name" value="ZN2_CY6_FUNGAL_1"/>
    <property type="match status" value="1"/>
</dbReference>
<dbReference type="PROSITE" id="PS50048">
    <property type="entry name" value="ZN2_CY6_FUNGAL_2"/>
    <property type="match status" value="1"/>
</dbReference>
<feature type="region of interest" description="Disordered" evidence="4">
    <location>
        <begin position="709"/>
        <end position="738"/>
    </location>
</feature>
<feature type="compositionally biased region" description="Polar residues" evidence="4">
    <location>
        <begin position="908"/>
        <end position="918"/>
    </location>
</feature>
<evidence type="ECO:0000259" key="5">
    <source>
        <dbReference type="PROSITE" id="PS50048"/>
    </source>
</evidence>
<feature type="region of interest" description="Disordered" evidence="4">
    <location>
        <begin position="566"/>
        <end position="591"/>
    </location>
</feature>
<feature type="compositionally biased region" description="Low complexity" evidence="4">
    <location>
        <begin position="1000"/>
        <end position="1011"/>
    </location>
</feature>
<reference evidence="6 7" key="1">
    <citation type="journal article" date="2024" name="IMA Fungus">
        <title>IMA Genome - F19 : A genome assembly and annotation guide to empower mycologists, including annotated draft genome sequences of Ceratocystis pirilliformis, Diaporthe australafricana, Fusarium ophioides, Paecilomyces lecythidis, and Sporothrix stenoceras.</title>
        <authorList>
            <person name="Aylward J."/>
            <person name="Wilson A.M."/>
            <person name="Visagie C.M."/>
            <person name="Spraker J."/>
            <person name="Barnes I."/>
            <person name="Buitendag C."/>
            <person name="Ceriani C."/>
            <person name="Del Mar Angel L."/>
            <person name="du Plessis D."/>
            <person name="Fuchs T."/>
            <person name="Gasser K."/>
            <person name="Kramer D."/>
            <person name="Li W."/>
            <person name="Munsamy K."/>
            <person name="Piso A."/>
            <person name="Price J.L."/>
            <person name="Sonnekus B."/>
            <person name="Thomas C."/>
            <person name="van der Nest A."/>
            <person name="van Dijk A."/>
            <person name="van Heerden A."/>
            <person name="van Vuuren N."/>
            <person name="Yilmaz N."/>
            <person name="Duong T.A."/>
            <person name="van der Merwe N.A."/>
            <person name="Wingfield M.J."/>
            <person name="Wingfield B.D."/>
        </authorList>
    </citation>
    <scope>NUCLEOTIDE SEQUENCE [LARGE SCALE GENOMIC DNA]</scope>
    <source>
        <strain evidence="6 7">CMW 5346</strain>
    </source>
</reference>
<feature type="compositionally biased region" description="Low complexity" evidence="4">
    <location>
        <begin position="98"/>
        <end position="111"/>
    </location>
</feature>
<dbReference type="InterPro" id="IPR036864">
    <property type="entry name" value="Zn2-C6_fun-type_DNA-bd_sf"/>
</dbReference>
<dbReference type="Proteomes" id="UP001583186">
    <property type="component" value="Unassembled WGS sequence"/>
</dbReference>
<dbReference type="InterPro" id="IPR001138">
    <property type="entry name" value="Zn2Cys6_DnaBD"/>
</dbReference>
<protein>
    <recommendedName>
        <fullName evidence="5">Zn(2)-C6 fungal-type domain-containing protein</fullName>
    </recommendedName>
</protein>
<dbReference type="PANTHER" id="PTHR47840">
    <property type="entry name" value="ZN(II)2CYS6 TRANSCRIPTION FACTOR (EUROFUNG)-RELATED"/>
    <property type="match status" value="1"/>
</dbReference>
<keyword evidence="3" id="KW-0539">Nucleus</keyword>
<feature type="region of interest" description="Disordered" evidence="4">
    <location>
        <begin position="239"/>
        <end position="259"/>
    </location>
</feature>
<comment type="caution">
    <text evidence="6">The sequence shown here is derived from an EMBL/GenBank/DDBJ whole genome shotgun (WGS) entry which is preliminary data.</text>
</comment>
<dbReference type="PANTHER" id="PTHR47840:SF1">
    <property type="entry name" value="ZN(II)2CYS6 TRANSCRIPTION FACTOR (EUROFUNG)"/>
    <property type="match status" value="1"/>
</dbReference>
<evidence type="ECO:0000313" key="6">
    <source>
        <dbReference type="EMBL" id="KAL1888062.1"/>
    </source>
</evidence>
<feature type="compositionally biased region" description="Low complexity" evidence="4">
    <location>
        <begin position="979"/>
        <end position="988"/>
    </location>
</feature>
<evidence type="ECO:0000256" key="3">
    <source>
        <dbReference type="ARBA" id="ARBA00023242"/>
    </source>
</evidence>
<sequence>MSLTPAQVMEARRRKVRKGTHSCWECRRRKIRCQFSSPDDTVCIGCRARGSACRSQEFADETPSPQQQVPEKKVAQRLDRLETMMQQLMTHVMAGPSQQQQQPQQHQQQQQTGPPDEGPAVAHAATEARRKSQASHDQEHHGHHHASGAASSSENDDTNDSLRHYNVEQDCPQDCGAYDETAYEHIKKIYKNPAEIVAHVCPTAAGKQGYGLLDVLDTSTADDTPVAALLGIQDSLSNNNGGGSGGGSSPHHNPLSSNSIANSATTAVSAVLGATTGASLGHNTGLSPGSMDGANSPSNGGHGSISGSTGGASHEARGQGNSSGSAASDSAGTATTKDSSVPSSSMLYTRMADPVSEEWRRHRHLSRLLLSLFPTQDDVNTIATGAPTQYIATLFHSKHEIASGRSEPVTKLREIPPMSSHPTAIARRLLQLTLCMQQMAPCFVLQNKLQMKEPMSDVISRIAGVVSHTVTSNDELIGSVEGLECLVLLGQQQSNTGQLRKAWLSYRRAMSLAQLMGLDRGNTRAMKSCDPTSDPRLRPTPAAMWYRINACDRYVSLLLGLRAGSQDDEGYSPSKQTSENGPSNSTFEDDMDTPVETLEKAHTVLSGRIIERNHSKISLEKSYAVTQAIDADLQAAASRNLGPTWWEVPSYDPYARPDFIFSEMSRSILQVHHHCILILLHLPYMLRGEHPAAAAAKMMAASSSAATSMCEGHGMGNTPTNPGTNEAEPSPHESIDERRSCSGGLAYSKATCLQSSRAVLKRFTHFRLLVNTAFSCRHVDYASLIAAMTLIIGYLGPRPAPNSDPNILDAFDNQLRQDRAMVEQVRECMERVGKANNDKLSRESAATIQQLMPILDLVAKKPESEVAAVETAGGSSSLSPRHMPTNTSGGHGHSGSLTSPARGGGDYTQDSNMRNATSPYGGGNVGIGATNVGTPGTPAGGGSAVRLNVPYFGTVNIHTNAATGMSSMSPHYPHPPQTPYQEQQQQQQLHHDLSIPPTGASPAGTTNNPATNTIPVSYDLFTPPTASQPVLDWGGSMPHQQHQDPQQANSVDLNAMLVDFDPMPMSDDGSGGAASSAPGGPGSDGLFGFGGVTAFPDMTGSSDDWVMQGVDTTYWSLLNGGGGSFGGQMG</sequence>
<accession>A0ABR3YIM1</accession>
<keyword evidence="1" id="KW-0805">Transcription regulation</keyword>
<feature type="region of interest" description="Disordered" evidence="4">
    <location>
        <begin position="1063"/>
        <end position="1084"/>
    </location>
</feature>
<dbReference type="Pfam" id="PF00172">
    <property type="entry name" value="Zn_clus"/>
    <property type="match status" value="1"/>
</dbReference>
<dbReference type="SMART" id="SM00066">
    <property type="entry name" value="GAL4"/>
    <property type="match status" value="1"/>
</dbReference>
<organism evidence="6 7">
    <name type="scientific">Sporothrix stenoceras</name>
    <dbReference type="NCBI Taxonomy" id="5173"/>
    <lineage>
        <taxon>Eukaryota</taxon>
        <taxon>Fungi</taxon>
        <taxon>Dikarya</taxon>
        <taxon>Ascomycota</taxon>
        <taxon>Pezizomycotina</taxon>
        <taxon>Sordariomycetes</taxon>
        <taxon>Sordariomycetidae</taxon>
        <taxon>Ophiostomatales</taxon>
        <taxon>Ophiostomataceae</taxon>
        <taxon>Sporothrix</taxon>
    </lineage>
</organism>
<feature type="compositionally biased region" description="Basic and acidic residues" evidence="4">
    <location>
        <begin position="126"/>
        <end position="140"/>
    </location>
</feature>
<feature type="compositionally biased region" description="Low complexity" evidence="4">
    <location>
        <begin position="322"/>
        <end position="340"/>
    </location>
</feature>
<feature type="region of interest" description="Disordered" evidence="4">
    <location>
        <begin position="281"/>
        <end position="345"/>
    </location>
</feature>
<feature type="domain" description="Zn(2)-C6 fungal-type" evidence="5">
    <location>
        <begin position="22"/>
        <end position="55"/>
    </location>
</feature>
<feature type="compositionally biased region" description="Basic and acidic residues" evidence="4">
    <location>
        <begin position="729"/>
        <end position="738"/>
    </location>
</feature>
<keyword evidence="2" id="KW-0804">Transcription</keyword>
<feature type="region of interest" description="Disordered" evidence="4">
    <location>
        <begin position="93"/>
        <end position="162"/>
    </location>
</feature>
<feature type="region of interest" description="Disordered" evidence="4">
    <location>
        <begin position="866"/>
        <end position="920"/>
    </location>
</feature>
<gene>
    <name evidence="6" type="ORF">Sste5346_009799</name>
</gene>
<feature type="compositionally biased region" description="Gly residues" evidence="4">
    <location>
        <begin position="300"/>
        <end position="310"/>
    </location>
</feature>
<feature type="compositionally biased region" description="Low complexity" evidence="4">
    <location>
        <begin position="249"/>
        <end position="259"/>
    </location>
</feature>
<dbReference type="CDD" id="cd00067">
    <property type="entry name" value="GAL4"/>
    <property type="match status" value="1"/>
</dbReference>
<name>A0ABR3YIM1_9PEZI</name>
<dbReference type="CDD" id="cd12148">
    <property type="entry name" value="fungal_TF_MHR"/>
    <property type="match status" value="1"/>
</dbReference>
<keyword evidence="7" id="KW-1185">Reference proteome</keyword>
<dbReference type="SUPFAM" id="SSF57701">
    <property type="entry name" value="Zn2/Cys6 DNA-binding domain"/>
    <property type="match status" value="1"/>
</dbReference>